<gene>
    <name evidence="1" type="ORF">B0H17DRAFT_1144830</name>
</gene>
<evidence type="ECO:0000313" key="2">
    <source>
        <dbReference type="Proteomes" id="UP001221757"/>
    </source>
</evidence>
<dbReference type="AlphaFoldDB" id="A0AAD7G699"/>
<keyword evidence="2" id="KW-1185">Reference proteome</keyword>
<dbReference type="Proteomes" id="UP001221757">
    <property type="component" value="Unassembled WGS sequence"/>
</dbReference>
<accession>A0AAD7G699</accession>
<organism evidence="1 2">
    <name type="scientific">Mycena rosella</name>
    <name type="common">Pink bonnet</name>
    <name type="synonym">Agaricus rosellus</name>
    <dbReference type="NCBI Taxonomy" id="1033263"/>
    <lineage>
        <taxon>Eukaryota</taxon>
        <taxon>Fungi</taxon>
        <taxon>Dikarya</taxon>
        <taxon>Basidiomycota</taxon>
        <taxon>Agaricomycotina</taxon>
        <taxon>Agaricomycetes</taxon>
        <taxon>Agaricomycetidae</taxon>
        <taxon>Agaricales</taxon>
        <taxon>Marasmiineae</taxon>
        <taxon>Mycenaceae</taxon>
        <taxon>Mycena</taxon>
    </lineage>
</organism>
<evidence type="ECO:0000313" key="1">
    <source>
        <dbReference type="EMBL" id="KAJ7661048.1"/>
    </source>
</evidence>
<proteinExistence type="predicted"/>
<comment type="caution">
    <text evidence="1">The sequence shown here is derived from an EMBL/GenBank/DDBJ whole genome shotgun (WGS) entry which is preliminary data.</text>
</comment>
<dbReference type="EMBL" id="JARKIE010000254">
    <property type="protein sequence ID" value="KAJ7661048.1"/>
    <property type="molecule type" value="Genomic_DNA"/>
</dbReference>
<protein>
    <submittedName>
        <fullName evidence="1">Uncharacterized protein</fullName>
    </submittedName>
</protein>
<sequence length="302" mass="34200">MDTGEFAPLCPLDPEDPIDLALYCPALNHPVPAPDEQEILVSGPKRVVPIREVKSTDYQGCHKKLSWDVAQAREQYVQRRWKSKIGDLRRPSQAGHKPSRAQMIWVVLKIAALLLDNQDNPTRYIAPGRSNGRGSIAGCRQLQMWIFRWLARSQPALWKQRTLLQSKFHVHEHRRANMEIPKPLKRVTANWATGTVDANLDEMAAQCPQLVDSVRIQSGSPLDDCVSTIKEITKSKLASSVSVCVHRQWSGTWPPARRDSPDTCRWRLASAWKKLSVSFIPNRSMLDSARPGSHLSPRLTWI</sequence>
<name>A0AAD7G699_MYCRO</name>
<reference evidence="1" key="1">
    <citation type="submission" date="2023-03" db="EMBL/GenBank/DDBJ databases">
        <title>Massive genome expansion in bonnet fungi (Mycena s.s.) driven by repeated elements and novel gene families across ecological guilds.</title>
        <authorList>
            <consortium name="Lawrence Berkeley National Laboratory"/>
            <person name="Harder C.B."/>
            <person name="Miyauchi S."/>
            <person name="Viragh M."/>
            <person name="Kuo A."/>
            <person name="Thoen E."/>
            <person name="Andreopoulos B."/>
            <person name="Lu D."/>
            <person name="Skrede I."/>
            <person name="Drula E."/>
            <person name="Henrissat B."/>
            <person name="Morin E."/>
            <person name="Kohler A."/>
            <person name="Barry K."/>
            <person name="LaButti K."/>
            <person name="Morin E."/>
            <person name="Salamov A."/>
            <person name="Lipzen A."/>
            <person name="Mereny Z."/>
            <person name="Hegedus B."/>
            <person name="Baldrian P."/>
            <person name="Stursova M."/>
            <person name="Weitz H."/>
            <person name="Taylor A."/>
            <person name="Grigoriev I.V."/>
            <person name="Nagy L.G."/>
            <person name="Martin F."/>
            <person name="Kauserud H."/>
        </authorList>
    </citation>
    <scope>NUCLEOTIDE SEQUENCE</scope>
    <source>
        <strain evidence="1">CBHHK067</strain>
    </source>
</reference>